<keyword evidence="6" id="KW-0812">Transmembrane</keyword>
<keyword evidence="10" id="KW-0626">Porin</keyword>
<feature type="domain" description="Soluble ligand binding" evidence="16">
    <location>
        <begin position="592"/>
        <end position="633"/>
    </location>
</feature>
<dbReference type="GO" id="GO:0006811">
    <property type="term" value="P:monoatomic ion transport"/>
    <property type="evidence" value="ECO:0007669"/>
    <property type="project" value="UniProtKB-KW"/>
</dbReference>
<comment type="subcellular location">
    <subcellularLocation>
        <location evidence="1">Cell outer membrane</location>
        <topology evidence="1">Multi-pass membrane protein</topology>
    </subcellularLocation>
</comment>
<evidence type="ECO:0000256" key="14">
    <source>
        <dbReference type="ARBA" id="ARBA00023288"/>
    </source>
</evidence>
<evidence type="ECO:0000256" key="6">
    <source>
        <dbReference type="ARBA" id="ARBA00022692"/>
    </source>
</evidence>
<keyword evidence="14" id="KW-0449">Lipoprotein</keyword>
<dbReference type="Pfam" id="PF10531">
    <property type="entry name" value="SLBB"/>
    <property type="match status" value="4"/>
</dbReference>
<dbReference type="GO" id="GO:0046930">
    <property type="term" value="C:pore complex"/>
    <property type="evidence" value="ECO:0007669"/>
    <property type="project" value="UniProtKB-KW"/>
</dbReference>
<evidence type="ECO:0000256" key="3">
    <source>
        <dbReference type="ARBA" id="ARBA00022448"/>
    </source>
</evidence>
<feature type="domain" description="Polysaccharide export protein N-terminal" evidence="15">
    <location>
        <begin position="136"/>
        <end position="209"/>
    </location>
</feature>
<evidence type="ECO:0000256" key="7">
    <source>
        <dbReference type="ARBA" id="ARBA00022729"/>
    </source>
</evidence>
<dbReference type="Pfam" id="PF02563">
    <property type="entry name" value="Poly_export"/>
    <property type="match status" value="1"/>
</dbReference>
<dbReference type="InterPro" id="IPR054765">
    <property type="entry name" value="SLBB_dom"/>
</dbReference>
<dbReference type="GO" id="GO:0009279">
    <property type="term" value="C:cell outer membrane"/>
    <property type="evidence" value="ECO:0007669"/>
    <property type="project" value="UniProtKB-SubCell"/>
</dbReference>
<proteinExistence type="inferred from homology"/>
<organism evidence="18 19">
    <name type="scientific">Shewanella amazonensis (strain ATCC BAA-1098 / SB2B)</name>
    <dbReference type="NCBI Taxonomy" id="326297"/>
    <lineage>
        <taxon>Bacteria</taxon>
        <taxon>Pseudomonadati</taxon>
        <taxon>Pseudomonadota</taxon>
        <taxon>Gammaproteobacteria</taxon>
        <taxon>Alteromonadales</taxon>
        <taxon>Shewanellaceae</taxon>
        <taxon>Shewanella</taxon>
    </lineage>
</organism>
<evidence type="ECO:0000313" key="19">
    <source>
        <dbReference type="Proteomes" id="UP000009175"/>
    </source>
</evidence>
<evidence type="ECO:0000256" key="2">
    <source>
        <dbReference type="ARBA" id="ARBA00009450"/>
    </source>
</evidence>
<dbReference type="InterPro" id="IPR049712">
    <property type="entry name" value="Poly_export"/>
</dbReference>
<accession>A1S7W3</accession>
<feature type="domain" description="SLBB" evidence="17">
    <location>
        <begin position="496"/>
        <end position="580"/>
    </location>
</feature>
<evidence type="ECO:0000259" key="17">
    <source>
        <dbReference type="Pfam" id="PF22461"/>
    </source>
</evidence>
<name>A1S7W3_SHEAM</name>
<keyword evidence="7" id="KW-0732">Signal</keyword>
<dbReference type="Pfam" id="PF22461">
    <property type="entry name" value="SLBB_2"/>
    <property type="match status" value="2"/>
</dbReference>
<dbReference type="OrthoDB" id="9808948at2"/>
<dbReference type="Gene3D" id="3.10.560.10">
    <property type="entry name" value="Outer membrane lipoprotein wza domain like"/>
    <property type="match status" value="6"/>
</dbReference>
<keyword evidence="9" id="KW-0406">Ion transport</keyword>
<comment type="similarity">
    <text evidence="2">Belongs to the BexD/CtrA/VexA family.</text>
</comment>
<dbReference type="HOGENOM" id="CLU_011447_0_1_6"/>
<evidence type="ECO:0000259" key="15">
    <source>
        <dbReference type="Pfam" id="PF02563"/>
    </source>
</evidence>
<evidence type="ECO:0000256" key="4">
    <source>
        <dbReference type="ARBA" id="ARBA00022452"/>
    </source>
</evidence>
<keyword evidence="19" id="KW-1185">Reference proteome</keyword>
<dbReference type="Proteomes" id="UP000009175">
    <property type="component" value="Chromosome"/>
</dbReference>
<sequence>MLQQLKRFLIAGVGALVLVGGPVAAITPSPQMIEQFKNLPKAEQERIARQYGIDPSMLSGQATQPTIVNPEVVAPRNTGSTTEVVNQSETDAFNQATKTESQIEAREEELEKQLKRFGYDMFAGEPSTFAPVSDVPVPAEYMMGPGDVLNVQLYGKENKNFSLTVGRDGLVQFPDLGPISLVGMSFSEAKNFLTDKIAQSMIGIQANITMGELRSIRIFVAGDAYRPGSYTVSSLSTITQALFVSGGINEIGSLRNIQLKRAGRTVGTFDLYDLLLAGDASKDLRLQSGDVVFIPSVGGLVSVTGEVRRPAIYEIKANDTMADVLNMASGAKPGAYPEASTIERFSKDVKTVINVDLTQASGLSVKAKAGDLVRVKSTSTRIDNAVTLVGAVVRPGKYQYRNGMRLRDMLPSIWGDLTLNADLDYGLLVREINQRGDVKVIQVSVGKAISGDDSANIALQPRDTLMVFDYADRATLLEPVITQLRQQSRFGDAIKLADINGSVRFPGKYPITEGATIKDLLVAAGGLKEGAYTLSAELTRQNISEQTGVTVTHQQLSLQDVLLNDPSANIALQSRDVLTVRDLPDWQDTRWVTIKGEVRFPGTYSIQRGETLKHVLSRAGGLSEDAAPRSAVFLRESVKQKEKTELLKLSDELRREIAAKALTKDTPTVGYADAQNMLKELENVEVLGRLVVDINAIQLGIDEADLKLEDGDALFIPAQNQTVSVMGQVQHPSTHRYKKGFTFDQYLELAGGPRKRADDDRAYILRADGSVAMPGSSYWFSTDEEMQPGDTIVMPLDTEYKDNLTLWSQVTQIIYNTAVAVATISGL</sequence>
<keyword evidence="13" id="KW-0998">Cell outer membrane</keyword>
<keyword evidence="12" id="KW-0564">Palmitate</keyword>
<keyword evidence="8" id="KW-0625">Polysaccharide transport</keyword>
<evidence type="ECO:0000256" key="11">
    <source>
        <dbReference type="ARBA" id="ARBA00023136"/>
    </source>
</evidence>
<protein>
    <submittedName>
        <fullName evidence="18">ClpX, ATPase regulatory subunit</fullName>
    </submittedName>
</protein>
<dbReference type="PANTHER" id="PTHR33619">
    <property type="entry name" value="POLYSACCHARIDE EXPORT PROTEIN GFCE-RELATED"/>
    <property type="match status" value="1"/>
</dbReference>
<dbReference type="PANTHER" id="PTHR33619:SF3">
    <property type="entry name" value="POLYSACCHARIDE EXPORT PROTEIN GFCE-RELATED"/>
    <property type="match status" value="1"/>
</dbReference>
<dbReference type="GO" id="GO:0015159">
    <property type="term" value="F:polysaccharide transmembrane transporter activity"/>
    <property type="evidence" value="ECO:0007669"/>
    <property type="project" value="InterPro"/>
</dbReference>
<keyword evidence="5" id="KW-0762">Sugar transport</keyword>
<evidence type="ECO:0000256" key="5">
    <source>
        <dbReference type="ARBA" id="ARBA00022597"/>
    </source>
</evidence>
<feature type="domain" description="Soluble ligand binding" evidence="16">
    <location>
        <begin position="301"/>
        <end position="348"/>
    </location>
</feature>
<gene>
    <name evidence="18" type="ordered locus">Sama_2264</name>
</gene>
<feature type="domain" description="SLBB" evidence="17">
    <location>
        <begin position="217"/>
        <end position="294"/>
    </location>
</feature>
<dbReference type="KEGG" id="saz:Sama_2264"/>
<dbReference type="InterPro" id="IPR003715">
    <property type="entry name" value="Poly_export_N"/>
</dbReference>
<evidence type="ECO:0000259" key="16">
    <source>
        <dbReference type="Pfam" id="PF10531"/>
    </source>
</evidence>
<feature type="domain" description="Soluble ligand binding" evidence="16">
    <location>
        <begin position="386"/>
        <end position="410"/>
    </location>
</feature>
<evidence type="ECO:0000256" key="1">
    <source>
        <dbReference type="ARBA" id="ARBA00004571"/>
    </source>
</evidence>
<evidence type="ECO:0000256" key="9">
    <source>
        <dbReference type="ARBA" id="ARBA00023065"/>
    </source>
</evidence>
<evidence type="ECO:0000313" key="18">
    <source>
        <dbReference type="EMBL" id="ABM00470.1"/>
    </source>
</evidence>
<keyword evidence="4" id="KW-1134">Transmembrane beta strand</keyword>
<evidence type="ECO:0000256" key="8">
    <source>
        <dbReference type="ARBA" id="ARBA00023047"/>
    </source>
</evidence>
<dbReference type="STRING" id="326297.Sama_2264"/>
<dbReference type="GO" id="GO:0015288">
    <property type="term" value="F:porin activity"/>
    <property type="evidence" value="ECO:0007669"/>
    <property type="project" value="UniProtKB-KW"/>
</dbReference>
<evidence type="ECO:0000256" key="10">
    <source>
        <dbReference type="ARBA" id="ARBA00023114"/>
    </source>
</evidence>
<dbReference type="Gene3D" id="3.30.1950.10">
    <property type="entry name" value="wza like domain"/>
    <property type="match status" value="1"/>
</dbReference>
<dbReference type="eggNOG" id="COG1596">
    <property type="taxonomic scope" value="Bacteria"/>
</dbReference>
<dbReference type="EMBL" id="CP000507">
    <property type="protein sequence ID" value="ABM00470.1"/>
    <property type="molecule type" value="Genomic_DNA"/>
</dbReference>
<evidence type="ECO:0000256" key="13">
    <source>
        <dbReference type="ARBA" id="ARBA00023237"/>
    </source>
</evidence>
<keyword evidence="11" id="KW-0472">Membrane</keyword>
<evidence type="ECO:0000256" key="12">
    <source>
        <dbReference type="ARBA" id="ARBA00023139"/>
    </source>
</evidence>
<reference evidence="18 19" key="1">
    <citation type="submission" date="2006-12" db="EMBL/GenBank/DDBJ databases">
        <title>Complete sequence of Shewanella amazonensis SB2B.</title>
        <authorList>
            <consortium name="US DOE Joint Genome Institute"/>
            <person name="Copeland A."/>
            <person name="Lucas S."/>
            <person name="Lapidus A."/>
            <person name="Barry K."/>
            <person name="Detter J.C."/>
            <person name="Glavina del Rio T."/>
            <person name="Hammon N."/>
            <person name="Israni S."/>
            <person name="Dalin E."/>
            <person name="Tice H."/>
            <person name="Pitluck S."/>
            <person name="Munk A.C."/>
            <person name="Brettin T."/>
            <person name="Bruce D."/>
            <person name="Han C."/>
            <person name="Tapia R."/>
            <person name="Gilna P."/>
            <person name="Schmutz J."/>
            <person name="Larimer F."/>
            <person name="Land M."/>
            <person name="Hauser L."/>
            <person name="Kyrpides N."/>
            <person name="Mikhailova N."/>
            <person name="Fredrickson J."/>
            <person name="Richardson P."/>
        </authorList>
    </citation>
    <scope>NUCLEOTIDE SEQUENCE [LARGE SCALE GENOMIC DNA]</scope>
    <source>
        <strain evidence="19">ATCC BAA-1098 / SB2B</strain>
    </source>
</reference>
<dbReference type="AlphaFoldDB" id="A1S7W3"/>
<feature type="domain" description="Soluble ligand binding" evidence="16">
    <location>
        <begin position="723"/>
        <end position="771"/>
    </location>
</feature>
<dbReference type="InterPro" id="IPR019554">
    <property type="entry name" value="Soluble_ligand-bd"/>
</dbReference>
<dbReference type="RefSeq" id="WP_011760377.1">
    <property type="nucleotide sequence ID" value="NC_008700.1"/>
</dbReference>
<keyword evidence="3" id="KW-0813">Transport</keyword>